<protein>
    <submittedName>
        <fullName evidence="1">Uncharacterized protein</fullName>
    </submittedName>
</protein>
<sequence precursor="true">MTIWDQLADQAHRLLTQPRRGDLTPAVTLIQSLHPRAPHTPNAICAHLPTASTVLPTLARYARNGDRHALLMAAVLMRHALRRIAELADPDGYLSTDRDARDNDTLTIFFTLIRTAAEPQILTSRYLYNATLRKVMAARPRAGTPTAAVRVDPHSAILDRSDTGTDEDHTAHLLSQARDHRIITALEYETLKALYLNTDIYSPRSAARSLGANVGAIERRAQRAIRKISSHFESAAAAA</sequence>
<keyword evidence="3" id="KW-1185">Reference proteome</keyword>
<dbReference type="STRING" id="47839.BN973_05655"/>
<dbReference type="RefSeq" id="WP_036473435.1">
    <property type="nucleotide sequence ID" value="NZ_HG964447.1"/>
</dbReference>
<evidence type="ECO:0000313" key="2">
    <source>
        <dbReference type="EMBL" id="ORX03268.1"/>
    </source>
</evidence>
<accession>A0A024K704</accession>
<reference evidence="1" key="1">
    <citation type="journal article" date="2014" name="Genome Announc.">
        <title>Draft Genome Sequence of Mycobacterium triplex DSM 44626.</title>
        <authorList>
            <person name="Sassi M."/>
            <person name="Croce O."/>
            <person name="Robert C."/>
            <person name="Raoult D."/>
            <person name="Drancourt M."/>
        </authorList>
    </citation>
    <scope>NUCLEOTIDE SEQUENCE [LARGE SCALE GENOMIC DNA]</scope>
    <source>
        <strain evidence="1">DSM 44626</strain>
    </source>
</reference>
<dbReference type="AlphaFoldDB" id="A0A024K704"/>
<evidence type="ECO:0000313" key="3">
    <source>
        <dbReference type="Proteomes" id="UP000193710"/>
    </source>
</evidence>
<reference evidence="1" key="2">
    <citation type="submission" date="2014-04" db="EMBL/GenBank/DDBJ databases">
        <authorList>
            <person name="Xu Y.W."/>
            <person name="Yang Q."/>
        </authorList>
    </citation>
    <scope>NUCLEOTIDE SEQUENCE</scope>
    <source>
        <strain evidence="1">DSM 44626</strain>
    </source>
</reference>
<dbReference type="Proteomes" id="UP000028880">
    <property type="component" value="Unassembled WGS sequence"/>
</dbReference>
<dbReference type="OrthoDB" id="4702055at2"/>
<name>A0A024K704_9MYCO</name>
<dbReference type="EMBL" id="HG964447">
    <property type="protein sequence ID" value="CDO91248.1"/>
    <property type="molecule type" value="Genomic_DNA"/>
</dbReference>
<dbReference type="HOGENOM" id="CLU_1164858_0_0_11"/>
<evidence type="ECO:0000313" key="1">
    <source>
        <dbReference type="EMBL" id="CDO91248.1"/>
    </source>
</evidence>
<gene>
    <name evidence="2" type="ORF">AWC29_00975</name>
    <name evidence="1" type="ORF">BN973_05655</name>
</gene>
<dbReference type="EMBL" id="LQPY01000023">
    <property type="protein sequence ID" value="ORX03268.1"/>
    <property type="molecule type" value="Genomic_DNA"/>
</dbReference>
<organism evidence="1">
    <name type="scientific">Mycobacterium triplex</name>
    <dbReference type="NCBI Taxonomy" id="47839"/>
    <lineage>
        <taxon>Bacteria</taxon>
        <taxon>Bacillati</taxon>
        <taxon>Actinomycetota</taxon>
        <taxon>Actinomycetes</taxon>
        <taxon>Mycobacteriales</taxon>
        <taxon>Mycobacteriaceae</taxon>
        <taxon>Mycobacterium</taxon>
        <taxon>Mycobacterium simiae complex</taxon>
    </lineage>
</organism>
<reference evidence="2 3" key="3">
    <citation type="submission" date="2016-01" db="EMBL/GenBank/DDBJ databases">
        <title>The new phylogeny of the genus Mycobacterium.</title>
        <authorList>
            <person name="Tarcisio F."/>
            <person name="Conor M."/>
            <person name="Antonella G."/>
            <person name="Elisabetta G."/>
            <person name="Giulia F.S."/>
            <person name="Sara T."/>
            <person name="Anna F."/>
            <person name="Clotilde B."/>
            <person name="Roberto B."/>
            <person name="Veronica D.S."/>
            <person name="Fabio R."/>
            <person name="Monica P."/>
            <person name="Olivier J."/>
            <person name="Enrico T."/>
            <person name="Nicola S."/>
        </authorList>
    </citation>
    <scope>NUCLEOTIDE SEQUENCE [LARGE SCALE GENOMIC DNA]</scope>
    <source>
        <strain evidence="2 3">DSM 44626</strain>
    </source>
</reference>
<dbReference type="Proteomes" id="UP000193710">
    <property type="component" value="Unassembled WGS sequence"/>
</dbReference>
<proteinExistence type="predicted"/>